<feature type="transmembrane region" description="Helical" evidence="5">
    <location>
        <begin position="292"/>
        <end position="310"/>
    </location>
</feature>
<gene>
    <name evidence="7" type="ORF">CLV80_10421</name>
</gene>
<feature type="transmembrane region" description="Helical" evidence="5">
    <location>
        <begin position="225"/>
        <end position="247"/>
    </location>
</feature>
<feature type="transmembrane region" description="Helical" evidence="5">
    <location>
        <begin position="107"/>
        <end position="128"/>
    </location>
</feature>
<comment type="subcellular location">
    <subcellularLocation>
        <location evidence="1">Membrane</location>
        <topology evidence="1">Multi-pass membrane protein</topology>
    </subcellularLocation>
</comment>
<keyword evidence="7" id="KW-0436">Ligase</keyword>
<keyword evidence="8" id="KW-1185">Reference proteome</keyword>
<dbReference type="OrthoDB" id="4391260at2"/>
<dbReference type="InterPro" id="IPR007016">
    <property type="entry name" value="O-antigen_ligase-rel_domated"/>
</dbReference>
<dbReference type="Proteomes" id="UP000238007">
    <property type="component" value="Unassembled WGS sequence"/>
</dbReference>
<dbReference type="GO" id="GO:0016020">
    <property type="term" value="C:membrane"/>
    <property type="evidence" value="ECO:0007669"/>
    <property type="project" value="UniProtKB-SubCell"/>
</dbReference>
<evidence type="ECO:0000256" key="1">
    <source>
        <dbReference type="ARBA" id="ARBA00004141"/>
    </source>
</evidence>
<feature type="transmembrane region" description="Helical" evidence="5">
    <location>
        <begin position="267"/>
        <end position="286"/>
    </location>
</feature>
<feature type="transmembrane region" description="Helical" evidence="5">
    <location>
        <begin position="74"/>
        <end position="95"/>
    </location>
</feature>
<evidence type="ECO:0000256" key="2">
    <source>
        <dbReference type="ARBA" id="ARBA00022692"/>
    </source>
</evidence>
<evidence type="ECO:0000256" key="4">
    <source>
        <dbReference type="ARBA" id="ARBA00023136"/>
    </source>
</evidence>
<comment type="caution">
    <text evidence="7">The sequence shown here is derived from an EMBL/GenBank/DDBJ whole genome shotgun (WGS) entry which is preliminary data.</text>
</comment>
<keyword evidence="3 5" id="KW-1133">Transmembrane helix</keyword>
<feature type="transmembrane region" description="Helical" evidence="5">
    <location>
        <begin position="412"/>
        <end position="435"/>
    </location>
</feature>
<evidence type="ECO:0000259" key="6">
    <source>
        <dbReference type="Pfam" id="PF04932"/>
    </source>
</evidence>
<name>A0A2T0VZW8_9RHOB</name>
<dbReference type="Pfam" id="PF04932">
    <property type="entry name" value="Wzy_C"/>
    <property type="match status" value="1"/>
</dbReference>
<proteinExistence type="predicted"/>
<keyword evidence="4 5" id="KW-0472">Membrane</keyword>
<keyword evidence="2 5" id="KW-0812">Transmembrane</keyword>
<dbReference type="InterPro" id="IPR051533">
    <property type="entry name" value="WaaL-like"/>
</dbReference>
<evidence type="ECO:0000313" key="7">
    <source>
        <dbReference type="EMBL" id="PRY78059.1"/>
    </source>
</evidence>
<dbReference type="PANTHER" id="PTHR37422">
    <property type="entry name" value="TEICHURONIC ACID BIOSYNTHESIS PROTEIN TUAE"/>
    <property type="match status" value="1"/>
</dbReference>
<protein>
    <submittedName>
        <fullName evidence="7">O-antigen ligase</fullName>
    </submittedName>
</protein>
<feature type="transmembrane region" description="Helical" evidence="5">
    <location>
        <begin position="467"/>
        <end position="483"/>
    </location>
</feature>
<evidence type="ECO:0000256" key="3">
    <source>
        <dbReference type="ARBA" id="ARBA00022989"/>
    </source>
</evidence>
<dbReference type="AlphaFoldDB" id="A0A2T0VZW8"/>
<accession>A0A2T0VZW8</accession>
<evidence type="ECO:0000313" key="8">
    <source>
        <dbReference type="Proteomes" id="UP000238007"/>
    </source>
</evidence>
<sequence>MIDFTKVKPSNADTLKEIRSSRSASLFKFGVIEVVEHRLKESPRAASKLNDRMAICIAVFLFLIPVPYGANRPLAWLIAIAVIGLFTVGYFVMLLRLDPNRPVQLRNYKWVIIPGLIAVVWAACQLIPLGAATIMPLPPEISPPTVSVATSATLLGIPRMLSYALLFILISEVCTNRFRTENLLKWVFWGIVAHAVWALLSLSVFDDTLLLQVKDDYQGFATGTFVNRNSFATFMGMGFVVGMAMLVFEMRAPARRTPNQPHQVKGVTTDAVYIMILMFVIFAALLASASRLGLVSTLIGAWTTLVALLLRTGVSKAKIFAASIVLTLVVLIGGGGLLGPKMLERFVFLLADSDGRLELYAQTWSMIETRWLVGFGLDSYAPAFEVFHTPHLSTSFIWDKPHNTYLTLWSELGLIAGSLPMVSVIVAFFMAAYSVRNRQESFLPASAAVGVIVLGAVHSLGDFSLEIAANTYVFVAIVALGLARRSLAREL</sequence>
<evidence type="ECO:0000256" key="5">
    <source>
        <dbReference type="SAM" id="Phobius"/>
    </source>
</evidence>
<dbReference type="GO" id="GO:0016874">
    <property type="term" value="F:ligase activity"/>
    <property type="evidence" value="ECO:0007669"/>
    <property type="project" value="UniProtKB-KW"/>
</dbReference>
<feature type="transmembrane region" description="Helical" evidence="5">
    <location>
        <begin position="319"/>
        <end position="339"/>
    </location>
</feature>
<feature type="transmembrane region" description="Helical" evidence="5">
    <location>
        <begin position="442"/>
        <end position="461"/>
    </location>
</feature>
<reference evidence="7 8" key="1">
    <citation type="submission" date="2018-03" db="EMBL/GenBank/DDBJ databases">
        <title>Genomic Encyclopedia of Archaeal and Bacterial Type Strains, Phase II (KMG-II): from individual species to whole genera.</title>
        <authorList>
            <person name="Goeker M."/>
        </authorList>
    </citation>
    <scope>NUCLEOTIDE SEQUENCE [LARGE SCALE GENOMIC DNA]</scope>
    <source>
        <strain evidence="7 8">DSM 101533</strain>
    </source>
</reference>
<dbReference type="RefSeq" id="WP_106356218.1">
    <property type="nucleotide sequence ID" value="NZ_PVTP01000004.1"/>
</dbReference>
<dbReference type="EMBL" id="PVTP01000004">
    <property type="protein sequence ID" value="PRY78059.1"/>
    <property type="molecule type" value="Genomic_DNA"/>
</dbReference>
<feature type="transmembrane region" description="Helical" evidence="5">
    <location>
        <begin position="49"/>
        <end position="68"/>
    </location>
</feature>
<feature type="transmembrane region" description="Helical" evidence="5">
    <location>
        <begin position="148"/>
        <end position="171"/>
    </location>
</feature>
<organism evidence="7 8">
    <name type="scientific">Yoonia maritima</name>
    <dbReference type="NCBI Taxonomy" id="1435347"/>
    <lineage>
        <taxon>Bacteria</taxon>
        <taxon>Pseudomonadati</taxon>
        <taxon>Pseudomonadota</taxon>
        <taxon>Alphaproteobacteria</taxon>
        <taxon>Rhodobacterales</taxon>
        <taxon>Paracoccaceae</taxon>
        <taxon>Yoonia</taxon>
    </lineage>
</organism>
<dbReference type="PANTHER" id="PTHR37422:SF13">
    <property type="entry name" value="LIPOPOLYSACCHARIDE BIOSYNTHESIS PROTEIN PA4999-RELATED"/>
    <property type="match status" value="1"/>
</dbReference>
<feature type="domain" description="O-antigen ligase-related" evidence="6">
    <location>
        <begin position="277"/>
        <end position="418"/>
    </location>
</feature>
<feature type="transmembrane region" description="Helical" evidence="5">
    <location>
        <begin position="183"/>
        <end position="205"/>
    </location>
</feature>